<dbReference type="GeneID" id="25728674"/>
<feature type="transmembrane region" description="Helical" evidence="9">
    <location>
        <begin position="359"/>
        <end position="380"/>
    </location>
</feature>
<dbReference type="EMBL" id="KK102949">
    <property type="protein sequence ID" value="KIY96549.1"/>
    <property type="molecule type" value="Genomic_DNA"/>
</dbReference>
<gene>
    <name evidence="11" type="ORF">MNEG_11414</name>
</gene>
<dbReference type="OrthoDB" id="1666796at2759"/>
<dbReference type="STRING" id="145388.A0A0D2LYT3"/>
<accession>A0A0D2LYT3</accession>
<comment type="subcellular location">
    <subcellularLocation>
        <location evidence="1">Endosome membrane</location>
        <topology evidence="1">Multi-pass membrane protein</topology>
    </subcellularLocation>
    <subcellularLocation>
        <location evidence="2">Golgi apparatus membrane</location>
        <topology evidence="2">Multi-pass membrane protein</topology>
    </subcellularLocation>
</comment>
<protein>
    <recommendedName>
        <fullName evidence="9">Transmembrane 9 superfamily member</fullName>
    </recommendedName>
</protein>
<feature type="region of interest" description="Disordered" evidence="10">
    <location>
        <begin position="167"/>
        <end position="193"/>
    </location>
</feature>
<dbReference type="Pfam" id="PF02990">
    <property type="entry name" value="EMP70"/>
    <property type="match status" value="1"/>
</dbReference>
<evidence type="ECO:0000256" key="8">
    <source>
        <dbReference type="ARBA" id="ARBA00023136"/>
    </source>
</evidence>
<dbReference type="RefSeq" id="XP_013895569.1">
    <property type="nucleotide sequence ID" value="XM_014040115.1"/>
</dbReference>
<evidence type="ECO:0000256" key="6">
    <source>
        <dbReference type="ARBA" id="ARBA00022753"/>
    </source>
</evidence>
<keyword evidence="7 9" id="KW-1133">Transmembrane helix</keyword>
<dbReference type="PANTHER" id="PTHR10766">
    <property type="entry name" value="TRANSMEMBRANE 9 SUPERFAMILY PROTEIN"/>
    <property type="match status" value="1"/>
</dbReference>
<keyword evidence="5" id="KW-0732">Signal</keyword>
<keyword evidence="12" id="KW-1185">Reference proteome</keyword>
<feature type="transmembrane region" description="Helical" evidence="9">
    <location>
        <begin position="257"/>
        <end position="281"/>
    </location>
</feature>
<keyword evidence="4 9" id="KW-0812">Transmembrane</keyword>
<proteinExistence type="inferred from homology"/>
<dbReference type="GO" id="GO:0010008">
    <property type="term" value="C:endosome membrane"/>
    <property type="evidence" value="ECO:0007669"/>
    <property type="project" value="UniProtKB-SubCell"/>
</dbReference>
<organism evidence="11 12">
    <name type="scientific">Monoraphidium neglectum</name>
    <dbReference type="NCBI Taxonomy" id="145388"/>
    <lineage>
        <taxon>Eukaryota</taxon>
        <taxon>Viridiplantae</taxon>
        <taxon>Chlorophyta</taxon>
        <taxon>core chlorophytes</taxon>
        <taxon>Chlorophyceae</taxon>
        <taxon>CS clade</taxon>
        <taxon>Sphaeropleales</taxon>
        <taxon>Selenastraceae</taxon>
        <taxon>Monoraphidium</taxon>
    </lineage>
</organism>
<feature type="transmembrane region" description="Helical" evidence="9">
    <location>
        <begin position="324"/>
        <end position="347"/>
    </location>
</feature>
<reference evidence="11 12" key="1">
    <citation type="journal article" date="2013" name="BMC Genomics">
        <title>Reconstruction of the lipid metabolism for the microalga Monoraphidium neglectum from its genome sequence reveals characteristics suitable for biofuel production.</title>
        <authorList>
            <person name="Bogen C."/>
            <person name="Al-Dilaimi A."/>
            <person name="Albersmeier A."/>
            <person name="Wichmann J."/>
            <person name="Grundmann M."/>
            <person name="Rupp O."/>
            <person name="Lauersen K.J."/>
            <person name="Blifernez-Klassen O."/>
            <person name="Kalinowski J."/>
            <person name="Goesmann A."/>
            <person name="Mussgnug J.H."/>
            <person name="Kruse O."/>
        </authorList>
    </citation>
    <scope>NUCLEOTIDE SEQUENCE [LARGE SCALE GENOMIC DNA]</scope>
    <source>
        <strain evidence="11 12">SAG 48.87</strain>
    </source>
</reference>
<evidence type="ECO:0000256" key="10">
    <source>
        <dbReference type="SAM" id="MobiDB-lite"/>
    </source>
</evidence>
<evidence type="ECO:0000256" key="9">
    <source>
        <dbReference type="RuleBase" id="RU363079"/>
    </source>
</evidence>
<comment type="caution">
    <text evidence="9">Lacks conserved residue(s) required for the propagation of feature annotation.</text>
</comment>
<evidence type="ECO:0000313" key="11">
    <source>
        <dbReference type="EMBL" id="KIY96549.1"/>
    </source>
</evidence>
<name>A0A0D2LYT3_9CHLO</name>
<keyword evidence="8 9" id="KW-0472">Membrane</keyword>
<keyword evidence="11" id="KW-0675">Receptor</keyword>
<dbReference type="PANTHER" id="PTHR10766:SF168">
    <property type="entry name" value="TRANSMEMBRANE 9 SUPERFAMILY MEMBER"/>
    <property type="match status" value="1"/>
</dbReference>
<evidence type="ECO:0000256" key="4">
    <source>
        <dbReference type="ARBA" id="ARBA00022692"/>
    </source>
</evidence>
<evidence type="ECO:0000256" key="1">
    <source>
        <dbReference type="ARBA" id="ARBA00004337"/>
    </source>
</evidence>
<dbReference type="KEGG" id="mng:MNEG_11414"/>
<dbReference type="GO" id="GO:0072657">
    <property type="term" value="P:protein localization to membrane"/>
    <property type="evidence" value="ECO:0007669"/>
    <property type="project" value="TreeGrafter"/>
</dbReference>
<evidence type="ECO:0000256" key="5">
    <source>
        <dbReference type="ARBA" id="ARBA00022729"/>
    </source>
</evidence>
<dbReference type="GO" id="GO:0000139">
    <property type="term" value="C:Golgi membrane"/>
    <property type="evidence" value="ECO:0007669"/>
    <property type="project" value="UniProtKB-SubCell"/>
</dbReference>
<dbReference type="InterPro" id="IPR004240">
    <property type="entry name" value="EMP70"/>
</dbReference>
<evidence type="ECO:0000256" key="2">
    <source>
        <dbReference type="ARBA" id="ARBA00004653"/>
    </source>
</evidence>
<dbReference type="AlphaFoldDB" id="A0A0D2LYT3"/>
<sequence length="390" mass="43492">MALLALTAVQGKPEHHYEKGEEVALLANKVGPYANPSETYQFYSLPFCQPEEGKQYVLEDLGEVLEGDRLVSTPYEIKFREDAEDVQLCSKTLSMRDLEKLRTAIKQDYYFQMFFDDDLPVWGFVGKVEPGRRQKGGAPSESRVFLFTHFHFDISYNEDQARMGPGAWRGHCRGEGATASSSKGPPAGGRRAGGPGVIELNVSTVSVDPNKTVDISQGSELAVRFSYSVKWAPTNATFEDRMDRYTRYSFLPQHLEVHWFSIINSCVTVLLLTGFLATILLRVLKNDFLKFTRESDREAGEDLDESGWKYLHGDVFRFPPDVNLFSAMIGVGTQVLVIILAVFALSLMDMFYPYNRGAMLSACVVLYALTAGISGVATTISRLSSPLGEH</sequence>
<keyword evidence="6" id="KW-0967">Endosome</keyword>
<dbReference type="Proteomes" id="UP000054498">
    <property type="component" value="Unassembled WGS sequence"/>
</dbReference>
<comment type="similarity">
    <text evidence="3 9">Belongs to the nonaspanin (TM9SF) (TC 9.A.2) family.</text>
</comment>
<evidence type="ECO:0000256" key="3">
    <source>
        <dbReference type="ARBA" id="ARBA00005227"/>
    </source>
</evidence>
<evidence type="ECO:0000256" key="7">
    <source>
        <dbReference type="ARBA" id="ARBA00022989"/>
    </source>
</evidence>
<evidence type="ECO:0000313" key="12">
    <source>
        <dbReference type="Proteomes" id="UP000054498"/>
    </source>
</evidence>